<evidence type="ECO:0000256" key="1">
    <source>
        <dbReference type="ARBA" id="ARBA00004173"/>
    </source>
</evidence>
<dbReference type="InParanoid" id="A0A7J7D2V4"/>
<comment type="similarity">
    <text evidence="10">Belongs to the radical SAM superfamily. Lipoyl synthase family.</text>
</comment>
<evidence type="ECO:0000256" key="9">
    <source>
        <dbReference type="ARBA" id="ARBA00047326"/>
    </source>
</evidence>
<evidence type="ECO:0000256" key="6">
    <source>
        <dbReference type="ARBA" id="ARBA00023004"/>
    </source>
</evidence>
<dbReference type="PANTHER" id="PTHR10949">
    <property type="entry name" value="LIPOYL SYNTHASE"/>
    <property type="match status" value="1"/>
</dbReference>
<dbReference type="NCBIfam" id="NF009544">
    <property type="entry name" value="PRK12928.1"/>
    <property type="match status" value="1"/>
</dbReference>
<name>A0A7J7D2V4_TRIWF</name>
<comment type="pathway">
    <text evidence="10">Protein modification; protein lipoylation via endogenous pathway; protein N(6)-(lipoyl)lysine from octanoyl-[acyl-carrier-protein]: step 2/2.</text>
</comment>
<dbReference type="HAMAP" id="MF_03128">
    <property type="entry name" value="Lipoyl_synth_plantM"/>
    <property type="match status" value="1"/>
</dbReference>
<sequence>MQRRSVSAVVQAARRSFSTAPTTTPQFPRTLAGLRDRLASETSSLSDFMNLQSNTGYSVEVGTKKKPLPKPKWMREAIPGGQKYVQIKKKLRELKLHTVCEEAKCPNLGECWSGGETGTATATIMILGDTCTRGCRFCNVKTSRTPPPPDPNEPSNVAEAIASWGLDYVVITSVDRDDLPDQGSGHFTETVQKLKILKPNMLIEALVPDFRGDPSCVEKVAKSGLDVFAHNIETVEELQDVVRDRRANFKQSLDVLTLAKDCAPAGTLTKTSIMLGCGETPDQIVKTMERVRAAGVDVMTFGQYMRPSKRHMPVSEYVTPEAFEKYRILGMEMGFRYVASGPMVRSSYKAGEFYIKSMIESDRVLVASSLQPLAY</sequence>
<evidence type="ECO:0000256" key="5">
    <source>
        <dbReference type="ARBA" id="ARBA00022723"/>
    </source>
</evidence>
<evidence type="ECO:0000256" key="2">
    <source>
        <dbReference type="ARBA" id="ARBA00022485"/>
    </source>
</evidence>
<dbReference type="GO" id="GO:0046872">
    <property type="term" value="F:metal ion binding"/>
    <property type="evidence" value="ECO:0007669"/>
    <property type="project" value="UniProtKB-KW"/>
</dbReference>
<feature type="binding site" evidence="10">
    <location>
        <position position="347"/>
    </location>
    <ligand>
        <name>[4Fe-4S] cluster</name>
        <dbReference type="ChEBI" id="CHEBI:49883"/>
        <label>1</label>
    </ligand>
</feature>
<keyword evidence="3 10" id="KW-0808">Transferase</keyword>
<dbReference type="UniPathway" id="UPA00538">
    <property type="reaction ID" value="UER00593"/>
</dbReference>
<comment type="caution">
    <text evidence="12">The sequence shown here is derived from an EMBL/GenBank/DDBJ whole genome shotgun (WGS) entry which is preliminary data.</text>
</comment>
<feature type="binding site" evidence="10">
    <location>
        <position position="135"/>
    </location>
    <ligand>
        <name>[4Fe-4S] cluster</name>
        <dbReference type="ChEBI" id="CHEBI:49883"/>
        <label>2</label>
        <note>4Fe-4S-S-AdoMet</note>
    </ligand>
</feature>
<keyword evidence="4 10" id="KW-0949">S-adenosyl-L-methionine</keyword>
<dbReference type="SUPFAM" id="SSF102114">
    <property type="entry name" value="Radical SAM enzymes"/>
    <property type="match status" value="1"/>
</dbReference>
<dbReference type="SMART" id="SM00729">
    <property type="entry name" value="Elp3"/>
    <property type="match status" value="1"/>
</dbReference>
<dbReference type="GO" id="GO:0009249">
    <property type="term" value="P:protein lipoylation"/>
    <property type="evidence" value="ECO:0007669"/>
    <property type="project" value="UniProtKB-UniRule"/>
</dbReference>
<evidence type="ECO:0000313" key="12">
    <source>
        <dbReference type="EMBL" id="KAF5740579.1"/>
    </source>
</evidence>
<accession>A0A7J7D2V4</accession>
<evidence type="ECO:0000256" key="7">
    <source>
        <dbReference type="ARBA" id="ARBA00023014"/>
    </source>
</evidence>
<evidence type="ECO:0000256" key="10">
    <source>
        <dbReference type="HAMAP-Rule" id="MF_03128"/>
    </source>
</evidence>
<dbReference type="PIRSF" id="PIRSF005963">
    <property type="entry name" value="Lipoyl_synth"/>
    <property type="match status" value="1"/>
</dbReference>
<keyword evidence="7 10" id="KW-0411">Iron-sulfur</keyword>
<keyword evidence="8 10" id="KW-0496">Mitochondrion</keyword>
<dbReference type="SFLD" id="SFLDG01058">
    <property type="entry name" value="lipoyl_synthase_like"/>
    <property type="match status" value="1"/>
</dbReference>
<evidence type="ECO:0000256" key="4">
    <source>
        <dbReference type="ARBA" id="ARBA00022691"/>
    </source>
</evidence>
<dbReference type="CDD" id="cd01335">
    <property type="entry name" value="Radical_SAM"/>
    <property type="match status" value="1"/>
</dbReference>
<dbReference type="InterPro" id="IPR013785">
    <property type="entry name" value="Aldolase_TIM"/>
</dbReference>
<proteinExistence type="inferred from homology"/>
<dbReference type="InterPro" id="IPR031691">
    <property type="entry name" value="LIAS_N"/>
</dbReference>
<dbReference type="SFLD" id="SFLDF00271">
    <property type="entry name" value="lipoyl_synthase"/>
    <property type="match status" value="1"/>
</dbReference>
<dbReference type="InterPro" id="IPR003698">
    <property type="entry name" value="Lipoyl_synth"/>
</dbReference>
<comment type="subcellular location">
    <subcellularLocation>
        <location evidence="1 10">Mitochondrion</location>
    </subcellularLocation>
</comment>
<dbReference type="InterPro" id="IPR007197">
    <property type="entry name" value="rSAM"/>
</dbReference>
<dbReference type="Pfam" id="PF16881">
    <property type="entry name" value="LIAS_N"/>
    <property type="match status" value="1"/>
</dbReference>
<feature type="binding site" evidence="10">
    <location>
        <position position="100"/>
    </location>
    <ligand>
        <name>[4Fe-4S] cluster</name>
        <dbReference type="ChEBI" id="CHEBI:49883"/>
        <label>1</label>
    </ligand>
</feature>
<protein>
    <recommendedName>
        <fullName evidence="10">Lipoyl synthase, mitochondrial</fullName>
        <ecNumber evidence="10">2.8.1.8</ecNumber>
    </recommendedName>
    <alternativeName>
        <fullName evidence="10">Lipoate synthase</fullName>
        <shortName evidence="10">LS</shortName>
        <shortName evidence="10">Lip-syn</shortName>
    </alternativeName>
    <alternativeName>
        <fullName evidence="10">Lipoic acid synthase</fullName>
    </alternativeName>
</protein>
<dbReference type="NCBIfam" id="TIGR00510">
    <property type="entry name" value="lipA"/>
    <property type="match status" value="1"/>
</dbReference>
<feature type="binding site" evidence="10">
    <location>
        <position position="111"/>
    </location>
    <ligand>
        <name>[4Fe-4S] cluster</name>
        <dbReference type="ChEBI" id="CHEBI:49883"/>
        <label>1</label>
    </ligand>
</feature>
<organism evidence="12 13">
    <name type="scientific">Tripterygium wilfordii</name>
    <name type="common">Thunder God vine</name>
    <dbReference type="NCBI Taxonomy" id="458696"/>
    <lineage>
        <taxon>Eukaryota</taxon>
        <taxon>Viridiplantae</taxon>
        <taxon>Streptophyta</taxon>
        <taxon>Embryophyta</taxon>
        <taxon>Tracheophyta</taxon>
        <taxon>Spermatophyta</taxon>
        <taxon>Magnoliopsida</taxon>
        <taxon>eudicotyledons</taxon>
        <taxon>Gunneridae</taxon>
        <taxon>Pentapetalae</taxon>
        <taxon>rosids</taxon>
        <taxon>fabids</taxon>
        <taxon>Celastrales</taxon>
        <taxon>Celastraceae</taxon>
        <taxon>Tripterygium</taxon>
    </lineage>
</organism>
<dbReference type="InterPro" id="IPR027527">
    <property type="entry name" value="Lipoyl_synth_mt"/>
</dbReference>
<dbReference type="GO" id="GO:0051539">
    <property type="term" value="F:4 iron, 4 sulfur cluster binding"/>
    <property type="evidence" value="ECO:0007669"/>
    <property type="project" value="UniProtKB-UniRule"/>
</dbReference>
<dbReference type="HAMAP" id="MF_00206">
    <property type="entry name" value="Lipoyl_synth"/>
    <property type="match status" value="1"/>
</dbReference>
<dbReference type="SFLD" id="SFLDS00029">
    <property type="entry name" value="Radical_SAM"/>
    <property type="match status" value="1"/>
</dbReference>
<dbReference type="OrthoDB" id="3231at2759"/>
<feature type="binding site" evidence="10">
    <location>
        <position position="131"/>
    </location>
    <ligand>
        <name>[4Fe-4S] cluster</name>
        <dbReference type="ChEBI" id="CHEBI:49883"/>
        <label>2</label>
        <note>4Fe-4S-S-AdoMet</note>
    </ligand>
</feature>
<dbReference type="NCBIfam" id="NF004019">
    <property type="entry name" value="PRK05481.1"/>
    <property type="match status" value="1"/>
</dbReference>
<keyword evidence="5 10" id="KW-0479">Metal-binding</keyword>
<dbReference type="PROSITE" id="PS51918">
    <property type="entry name" value="RADICAL_SAM"/>
    <property type="match status" value="1"/>
</dbReference>
<dbReference type="InterPro" id="IPR006638">
    <property type="entry name" value="Elp3/MiaA/NifB-like_rSAM"/>
</dbReference>
<dbReference type="Proteomes" id="UP000593562">
    <property type="component" value="Unassembled WGS sequence"/>
</dbReference>
<reference evidence="12 13" key="1">
    <citation type="journal article" date="2020" name="Nat. Commun.">
        <title>Genome of Tripterygium wilfordii and identification of cytochrome P450 involved in triptolide biosynthesis.</title>
        <authorList>
            <person name="Tu L."/>
            <person name="Su P."/>
            <person name="Zhang Z."/>
            <person name="Gao L."/>
            <person name="Wang J."/>
            <person name="Hu T."/>
            <person name="Zhou J."/>
            <person name="Zhang Y."/>
            <person name="Zhao Y."/>
            <person name="Liu Y."/>
            <person name="Song Y."/>
            <person name="Tong Y."/>
            <person name="Lu Y."/>
            <person name="Yang J."/>
            <person name="Xu C."/>
            <person name="Jia M."/>
            <person name="Peters R.J."/>
            <person name="Huang L."/>
            <person name="Gao W."/>
        </authorList>
    </citation>
    <scope>NUCLEOTIDE SEQUENCE [LARGE SCALE GENOMIC DNA]</scope>
    <source>
        <strain evidence="13">cv. XIE 37</strain>
        <tissue evidence="12">Leaf</tissue>
    </source>
</reference>
<dbReference type="InterPro" id="IPR058240">
    <property type="entry name" value="rSAM_sf"/>
</dbReference>
<evidence type="ECO:0000259" key="11">
    <source>
        <dbReference type="PROSITE" id="PS51918"/>
    </source>
</evidence>
<dbReference type="FunFam" id="3.20.20.70:FF:000125">
    <property type="entry name" value="Lipoyl synthase, mitochondrial"/>
    <property type="match status" value="1"/>
</dbReference>
<dbReference type="Pfam" id="PF04055">
    <property type="entry name" value="Radical_SAM"/>
    <property type="match status" value="1"/>
</dbReference>
<gene>
    <name evidence="10" type="primary">LIP1</name>
    <name evidence="12" type="ORF">HS088_TW11G00653</name>
</gene>
<feature type="binding site" evidence="10">
    <location>
        <position position="105"/>
    </location>
    <ligand>
        <name>[4Fe-4S] cluster</name>
        <dbReference type="ChEBI" id="CHEBI:49883"/>
        <label>1</label>
    </ligand>
</feature>
<dbReference type="Gene3D" id="3.20.20.70">
    <property type="entry name" value="Aldolase class I"/>
    <property type="match status" value="1"/>
</dbReference>
<dbReference type="EMBL" id="JAAARO010000011">
    <property type="protein sequence ID" value="KAF5740579.1"/>
    <property type="molecule type" value="Genomic_DNA"/>
</dbReference>
<dbReference type="AlphaFoldDB" id="A0A7J7D2V4"/>
<comment type="cofactor">
    <cofactor evidence="10">
        <name>[4Fe-4S] cluster</name>
        <dbReference type="ChEBI" id="CHEBI:49883"/>
    </cofactor>
    <text evidence="10">Binds 2 [4Fe-4S] clusters per subunit. One cluster is coordinated with 3 cysteines and an exchangeable S-adenosyl-L-methionine.</text>
</comment>
<dbReference type="PANTHER" id="PTHR10949:SF0">
    <property type="entry name" value="LIPOYL SYNTHASE, MITOCHONDRIAL"/>
    <property type="match status" value="1"/>
</dbReference>
<keyword evidence="13" id="KW-1185">Reference proteome</keyword>
<dbReference type="FunCoup" id="A0A7J7D2V4">
    <property type="interactions" value="1247"/>
</dbReference>
<feature type="domain" description="Radical SAM core" evidence="11">
    <location>
        <begin position="116"/>
        <end position="336"/>
    </location>
</feature>
<comment type="function">
    <text evidence="10">Catalyzes the radical-mediated insertion of two sulfur atoms into the C-6 and C-8 positions of the octanoyl moiety bound to the lipoyl domains of lipoate-dependent enzymes, thereby converting the octanoylated domains into lipoylated derivatives.</text>
</comment>
<comment type="catalytic activity">
    <reaction evidence="9 10">
        <text>[[Fe-S] cluster scaffold protein carrying a second [4Fe-4S](2+) cluster] + N(6)-octanoyl-L-lysyl-[protein] + 2 oxidized [2Fe-2S]-[ferredoxin] + 2 S-adenosyl-L-methionine + 4 H(+) = [[Fe-S] cluster scaffold protein] + N(6)-[(R)-dihydrolipoyl]-L-lysyl-[protein] + 4 Fe(3+) + 2 hydrogen sulfide + 2 5'-deoxyadenosine + 2 L-methionine + 2 reduced [2Fe-2S]-[ferredoxin]</text>
        <dbReference type="Rhea" id="RHEA:16585"/>
        <dbReference type="Rhea" id="RHEA-COMP:9928"/>
        <dbReference type="Rhea" id="RHEA-COMP:10000"/>
        <dbReference type="Rhea" id="RHEA-COMP:10001"/>
        <dbReference type="Rhea" id="RHEA-COMP:10475"/>
        <dbReference type="Rhea" id="RHEA-COMP:14568"/>
        <dbReference type="Rhea" id="RHEA-COMP:14569"/>
        <dbReference type="ChEBI" id="CHEBI:15378"/>
        <dbReference type="ChEBI" id="CHEBI:17319"/>
        <dbReference type="ChEBI" id="CHEBI:29034"/>
        <dbReference type="ChEBI" id="CHEBI:29919"/>
        <dbReference type="ChEBI" id="CHEBI:33722"/>
        <dbReference type="ChEBI" id="CHEBI:33737"/>
        <dbReference type="ChEBI" id="CHEBI:33738"/>
        <dbReference type="ChEBI" id="CHEBI:57844"/>
        <dbReference type="ChEBI" id="CHEBI:59789"/>
        <dbReference type="ChEBI" id="CHEBI:78809"/>
        <dbReference type="ChEBI" id="CHEBI:83100"/>
        <dbReference type="EC" id="2.8.1.8"/>
    </reaction>
</comment>
<keyword evidence="6 10" id="KW-0408">Iron</keyword>
<evidence type="ECO:0000256" key="3">
    <source>
        <dbReference type="ARBA" id="ARBA00022679"/>
    </source>
</evidence>
<evidence type="ECO:0000256" key="8">
    <source>
        <dbReference type="ARBA" id="ARBA00023128"/>
    </source>
</evidence>
<dbReference type="GO" id="GO:0005739">
    <property type="term" value="C:mitochondrion"/>
    <property type="evidence" value="ECO:0007669"/>
    <property type="project" value="UniProtKB-SubCell"/>
</dbReference>
<dbReference type="GO" id="GO:0016992">
    <property type="term" value="F:lipoate synthase activity"/>
    <property type="evidence" value="ECO:0007669"/>
    <property type="project" value="UniProtKB-UniRule"/>
</dbReference>
<feature type="binding site" evidence="10">
    <location>
        <position position="138"/>
    </location>
    <ligand>
        <name>[4Fe-4S] cluster</name>
        <dbReference type="ChEBI" id="CHEBI:49883"/>
        <label>2</label>
        <note>4Fe-4S-S-AdoMet</note>
    </ligand>
</feature>
<keyword evidence="2 10" id="KW-0004">4Fe-4S</keyword>
<dbReference type="EC" id="2.8.1.8" evidence="10"/>
<evidence type="ECO:0000313" key="13">
    <source>
        <dbReference type="Proteomes" id="UP000593562"/>
    </source>
</evidence>